<proteinExistence type="predicted"/>
<dbReference type="Pfam" id="PF08818">
    <property type="entry name" value="DUF1801"/>
    <property type="match status" value="1"/>
</dbReference>
<dbReference type="KEGG" id="npy:NPRO_15730"/>
<gene>
    <name evidence="2" type="ORF">NPRO_15730</name>
</gene>
<dbReference type="InterPro" id="IPR014922">
    <property type="entry name" value="YdhG-like"/>
</dbReference>
<dbReference type="Gene3D" id="3.90.1150.200">
    <property type="match status" value="1"/>
</dbReference>
<dbReference type="Proteomes" id="UP000662873">
    <property type="component" value="Chromosome"/>
</dbReference>
<dbReference type="AlphaFoldDB" id="A0A809RBG4"/>
<protein>
    <recommendedName>
        <fullName evidence="1">YdhG-like domain-containing protein</fullName>
    </recommendedName>
</protein>
<sequence>MKSAARTVEEYLAELPDDRREAISVVRETIVAHLPEGVEEGVQYGMIGYYVPHSVYPPGYHCDPRQPLPFASLASQKNHMAIYMMGIYSDEPLANWFKDAWTRAGKKLDMGKSCIRFKKLDDVPLDVLGEAIGKVPVSEYIARYEEVLKSSARRKGGN</sequence>
<dbReference type="EMBL" id="AP021858">
    <property type="protein sequence ID" value="BBO23978.1"/>
    <property type="molecule type" value="Genomic_DNA"/>
</dbReference>
<evidence type="ECO:0000313" key="2">
    <source>
        <dbReference type="EMBL" id="BBO23978.1"/>
    </source>
</evidence>
<evidence type="ECO:0000259" key="1">
    <source>
        <dbReference type="Pfam" id="PF08818"/>
    </source>
</evidence>
<organism evidence="2 3">
    <name type="scientific">Candidatus Nitrosymbiomonas proteolyticus</name>
    <dbReference type="NCBI Taxonomy" id="2608984"/>
    <lineage>
        <taxon>Bacteria</taxon>
        <taxon>Bacillati</taxon>
        <taxon>Armatimonadota</taxon>
        <taxon>Armatimonadota incertae sedis</taxon>
        <taxon>Candidatus Nitrosymbiomonas</taxon>
    </lineage>
</organism>
<reference evidence="2" key="1">
    <citation type="journal article" name="DNA Res.">
        <title>The physiological potential of anammox bacteria as revealed by their core genome structure.</title>
        <authorList>
            <person name="Okubo T."/>
            <person name="Toyoda A."/>
            <person name="Fukuhara K."/>
            <person name="Uchiyama I."/>
            <person name="Harigaya Y."/>
            <person name="Kuroiwa M."/>
            <person name="Suzuki T."/>
            <person name="Murakami Y."/>
            <person name="Suwa Y."/>
            <person name="Takami H."/>
        </authorList>
    </citation>
    <scope>NUCLEOTIDE SEQUENCE</scope>
    <source>
        <strain evidence="2">317325-2</strain>
    </source>
</reference>
<feature type="domain" description="YdhG-like" evidence="1">
    <location>
        <begin position="19"/>
        <end position="132"/>
    </location>
</feature>
<name>A0A809RBG4_9BACT</name>
<accession>A0A809RBG4</accession>
<dbReference type="SUPFAM" id="SSF159888">
    <property type="entry name" value="YdhG-like"/>
    <property type="match status" value="1"/>
</dbReference>
<evidence type="ECO:0000313" key="3">
    <source>
        <dbReference type="Proteomes" id="UP000662873"/>
    </source>
</evidence>